<reference evidence="1" key="1">
    <citation type="submission" date="2016-06" db="EMBL/GenBank/DDBJ databases">
        <authorList>
            <person name="Van Tyne D."/>
        </authorList>
    </citation>
    <scope>NUCLEOTIDE SEQUENCE</scope>
    <source>
        <strain evidence="1">JM9A</strain>
    </source>
</reference>
<accession>A0ABV0F5J7</accession>
<protein>
    <submittedName>
        <fullName evidence="1">YqeB family selenium-dependent molybdenum hydroxylase system protein</fullName>
    </submittedName>
</protein>
<keyword evidence="2" id="KW-1185">Reference proteome</keyword>
<name>A0ABV0F5J7_9ENTE</name>
<evidence type="ECO:0000313" key="2">
    <source>
        <dbReference type="Proteomes" id="UP001429357"/>
    </source>
</evidence>
<sequence length="272" mass="29166">MATIKETIVAVRGGGDLATGVIQKFQRAGFKVVILETSQPLAIRRTVSLCSAVYEGQYQVEELIARKVATPIDCEEIWSQGKIPLLIDPEGTSLPQLRPTILVDAIIAKRNLGTQKTMAPVTIGLGPDFTAPTDVDVAIETMRGHRLGRLIFSGSPMPNTGVPGILGGKSRERVIHSPQAGVVKHLHQIGDQVTQGEVLFYVGDTPVFSPLTGTLRGLIQEGLTISKGLKVGDVDPRSPEEVDYLTISDKARALGGAALEAALWGMTQKNLW</sequence>
<comment type="caution">
    <text evidence="1">The sequence shown here is derived from an EMBL/GenBank/DDBJ whole genome shotgun (WGS) entry which is preliminary data.</text>
</comment>
<proteinExistence type="predicted"/>
<dbReference type="NCBIfam" id="TIGR03309">
    <property type="entry name" value="matur_yqeB"/>
    <property type="match status" value="1"/>
</dbReference>
<evidence type="ECO:0000313" key="1">
    <source>
        <dbReference type="EMBL" id="MEO1782554.1"/>
    </source>
</evidence>
<dbReference type="EMBL" id="MAEI02000001">
    <property type="protein sequence ID" value="MEO1782554.1"/>
    <property type="molecule type" value="Genomic_DNA"/>
</dbReference>
<gene>
    <name evidence="1" type="ORF">BAU18_002166</name>
</gene>
<reference evidence="1" key="2">
    <citation type="submission" date="2024-02" db="EMBL/GenBank/DDBJ databases">
        <title>The Genome Sequence of Enterococcus diestrammenae JM9A.</title>
        <authorList>
            <person name="Earl A."/>
            <person name="Manson A."/>
            <person name="Gilmore M."/>
            <person name="Sanders J."/>
            <person name="Shea T."/>
            <person name="Howe W."/>
            <person name="Livny J."/>
            <person name="Cuomo C."/>
            <person name="Neafsey D."/>
            <person name="Birren B."/>
        </authorList>
    </citation>
    <scope>NUCLEOTIDE SEQUENCE</scope>
    <source>
        <strain evidence="1">JM9A</strain>
    </source>
</reference>
<dbReference type="InterPro" id="IPR017695">
    <property type="entry name" value="Se-dep_Mo_hydrolase_YqeB"/>
</dbReference>
<dbReference type="Proteomes" id="UP001429357">
    <property type="component" value="Unassembled WGS sequence"/>
</dbReference>
<dbReference type="RefSeq" id="WP_161870171.1">
    <property type="nucleotide sequence ID" value="NZ_MAEI02000001.1"/>
</dbReference>
<organism evidence="1 2">
    <name type="scientific">Enterococcus diestrammenae</name>
    <dbReference type="NCBI Taxonomy" id="1155073"/>
    <lineage>
        <taxon>Bacteria</taxon>
        <taxon>Bacillati</taxon>
        <taxon>Bacillota</taxon>
        <taxon>Bacilli</taxon>
        <taxon>Lactobacillales</taxon>
        <taxon>Enterococcaceae</taxon>
        <taxon>Enterococcus</taxon>
    </lineage>
</organism>